<dbReference type="AlphaFoldDB" id="A0AA35VVK6"/>
<feature type="compositionally biased region" description="Pro residues" evidence="4">
    <location>
        <begin position="203"/>
        <end position="212"/>
    </location>
</feature>
<comment type="similarity">
    <text evidence="1">Belongs to the rtf2 family.</text>
</comment>
<evidence type="ECO:0000256" key="1">
    <source>
        <dbReference type="ARBA" id="ARBA00009885"/>
    </source>
</evidence>
<dbReference type="Pfam" id="PF04641">
    <property type="entry name" value="Rtf2"/>
    <property type="match status" value="1"/>
</dbReference>
<dbReference type="InterPro" id="IPR027799">
    <property type="entry name" value="Rtf2_RING-finger"/>
</dbReference>
<dbReference type="InterPro" id="IPR006735">
    <property type="entry name" value="Rtf2"/>
</dbReference>
<gene>
    <name evidence="5" type="ORF">GBAR_LOCUS1435</name>
</gene>
<evidence type="ECO:0000313" key="6">
    <source>
        <dbReference type="Proteomes" id="UP001174909"/>
    </source>
</evidence>
<dbReference type="CDD" id="cd16653">
    <property type="entry name" value="RING-like_Rtf2"/>
    <property type="match status" value="1"/>
</dbReference>
<dbReference type="GO" id="GO:0005634">
    <property type="term" value="C:nucleus"/>
    <property type="evidence" value="ECO:0007669"/>
    <property type="project" value="TreeGrafter"/>
</dbReference>
<reference evidence="5" key="1">
    <citation type="submission" date="2023-03" db="EMBL/GenBank/DDBJ databases">
        <authorList>
            <person name="Steffen K."/>
            <person name="Cardenas P."/>
        </authorList>
    </citation>
    <scope>NUCLEOTIDE SEQUENCE</scope>
</reference>
<sequence length="212" mass="24192">MGCDGGSIPRRDEMVKLKKKAEKVDKDVELQARWKYCALSGEELKQPIVACELGRLYNKEAVLLALLDKSSIPEVARHIRSLKDVTVLQLTVNSSYKPSSKADTYNDTQTSQYVCPVTGLEMSGRYRFVYLRRCGCVISEKALKEVPSETCHKCGAGFKSAHVVRLNVSEEEEKGMREEMEEKRRRPRWQRERGKLWQTQNLVPPPPPPPLE</sequence>
<name>A0AA35VVK6_GEOBA</name>
<dbReference type="Proteomes" id="UP001174909">
    <property type="component" value="Unassembled WGS sequence"/>
</dbReference>
<dbReference type="GO" id="GO:0006274">
    <property type="term" value="P:DNA replication termination"/>
    <property type="evidence" value="ECO:0007669"/>
    <property type="project" value="TreeGrafter"/>
</dbReference>
<keyword evidence="6" id="KW-1185">Reference proteome</keyword>
<comment type="caution">
    <text evidence="5">The sequence shown here is derived from an EMBL/GenBank/DDBJ whole genome shotgun (WGS) entry which is preliminary data.</text>
</comment>
<evidence type="ECO:0000256" key="4">
    <source>
        <dbReference type="SAM" id="MobiDB-lite"/>
    </source>
</evidence>
<dbReference type="PANTHER" id="PTHR12775:SF0">
    <property type="entry name" value="REPLICATION TERMINATION FACTOR 2"/>
    <property type="match status" value="1"/>
</dbReference>
<dbReference type="PANTHER" id="PTHR12775">
    <property type="entry name" value="PROTEIN C20ORF43 HOMOLOG"/>
    <property type="match status" value="1"/>
</dbReference>
<dbReference type="EMBL" id="CASHTH010000212">
    <property type="protein sequence ID" value="CAI7994392.1"/>
    <property type="molecule type" value="Genomic_DNA"/>
</dbReference>
<evidence type="ECO:0000313" key="5">
    <source>
        <dbReference type="EMBL" id="CAI7994392.1"/>
    </source>
</evidence>
<proteinExistence type="inferred from homology"/>
<feature type="region of interest" description="Disordered" evidence="4">
    <location>
        <begin position="170"/>
        <end position="212"/>
    </location>
</feature>
<organism evidence="5 6">
    <name type="scientific">Geodia barretti</name>
    <name type="common">Barrett's horny sponge</name>
    <dbReference type="NCBI Taxonomy" id="519541"/>
    <lineage>
        <taxon>Eukaryota</taxon>
        <taxon>Metazoa</taxon>
        <taxon>Porifera</taxon>
        <taxon>Demospongiae</taxon>
        <taxon>Heteroscleromorpha</taxon>
        <taxon>Tetractinellida</taxon>
        <taxon>Astrophorina</taxon>
        <taxon>Geodiidae</taxon>
        <taxon>Geodia</taxon>
    </lineage>
</organism>
<accession>A0AA35VVK6</accession>
<evidence type="ECO:0000256" key="3">
    <source>
        <dbReference type="ARBA" id="ARBA00030367"/>
    </source>
</evidence>
<feature type="compositionally biased region" description="Basic and acidic residues" evidence="4">
    <location>
        <begin position="174"/>
        <end position="195"/>
    </location>
</feature>
<protein>
    <recommendedName>
        <fullName evidence="2">Replication termination factor 2</fullName>
    </recommendedName>
    <alternativeName>
        <fullName evidence="3">Replication termination factor 2 domain-containing protein 1</fullName>
    </alternativeName>
</protein>
<evidence type="ECO:0000256" key="2">
    <source>
        <dbReference type="ARBA" id="ARBA00015157"/>
    </source>
</evidence>